<evidence type="ECO:0000313" key="2">
    <source>
        <dbReference type="EMBL" id="SDN83789.1"/>
    </source>
</evidence>
<feature type="domain" description="Regulatory protein YycH" evidence="1">
    <location>
        <begin position="4"/>
        <end position="445"/>
    </location>
</feature>
<dbReference type="OrthoDB" id="2382185at2"/>
<dbReference type="InterPro" id="IPR042274">
    <property type="entry name" value="YycH/YycI_2"/>
</dbReference>
<dbReference type="InterPro" id="IPR009996">
    <property type="entry name" value="YycH"/>
</dbReference>
<keyword evidence="3" id="KW-1185">Reference proteome</keyword>
<evidence type="ECO:0000259" key="1">
    <source>
        <dbReference type="Pfam" id="PF07435"/>
    </source>
</evidence>
<dbReference type="CDD" id="cd15787">
    <property type="entry name" value="YycH_N"/>
    <property type="match status" value="1"/>
</dbReference>
<dbReference type="STRING" id="240303.SAMN05421677_101249"/>
<dbReference type="Gene3D" id="3.30.310.160">
    <property type="entry name" value="YycH protein, domain 2"/>
    <property type="match status" value="1"/>
</dbReference>
<protein>
    <submittedName>
        <fullName evidence="2">Two-component signal transduction system YycFG, regulatory protein YycH</fullName>
    </submittedName>
</protein>
<dbReference type="Proteomes" id="UP000198860">
    <property type="component" value="Unassembled WGS sequence"/>
</dbReference>
<reference evidence="3" key="1">
    <citation type="submission" date="2016-10" db="EMBL/GenBank/DDBJ databases">
        <authorList>
            <person name="Varghese N."/>
            <person name="Submissions S."/>
        </authorList>
    </citation>
    <scope>NUCLEOTIDE SEQUENCE [LARGE SCALE GENOMIC DNA]</scope>
    <source>
        <strain evidence="3">CGMCC 1.3703</strain>
    </source>
</reference>
<dbReference type="AlphaFoldDB" id="A0A1H0EN99"/>
<sequence length="457" mass="52655">MKKETMKSVTLVILIAFSLVLTVALWTYQPVNETLEEDVFIEDTKLEEIGSERAIPNLVPPDKVVFHEQNSFFTFKDNIDRTAFYQKQMQQWNLSNLDTSPRTINVDNHSEIVEIIFPAHLPIQVISDIFQVNESIPMEGLQANFNRIFLLRHSQEGSAASSASYDLWFVNSDAEGSEITLQADISAASGERAIQEVDNKDELVEMSRVADVLRIDPEDGTNASHIYVPKNPVSISEYVLQTGAVNVKPIQNDIFPSNTRVFKSRTNSGENITKTFQRRLTQYDKRMEYDLTIPNSANQKNLTEYELFVQSMEDINSHLGWTDDYRLNSILSGRDEVRYRLYFNDRPVLENVDTYKLASIQLSYQQGQIQEYDRPLVQYSSINESQTNLLSGEEVLLDLQQEGELETSRIRDLEIMYTLEEQRSELVYSLIPEWYMLTNSGWTKVYPEERSQNAEVS</sequence>
<organism evidence="2 3">
    <name type="scientific">Halobacillus aidingensis</name>
    <dbReference type="NCBI Taxonomy" id="240303"/>
    <lineage>
        <taxon>Bacteria</taxon>
        <taxon>Bacillati</taxon>
        <taxon>Bacillota</taxon>
        <taxon>Bacilli</taxon>
        <taxon>Bacillales</taxon>
        <taxon>Bacillaceae</taxon>
        <taxon>Halobacillus</taxon>
    </lineage>
</organism>
<dbReference type="RefSeq" id="WP_089650684.1">
    <property type="nucleotide sequence ID" value="NZ_FNIZ01000001.1"/>
</dbReference>
<gene>
    <name evidence="2" type="ORF">SAMN05421677_101249</name>
</gene>
<name>A0A1H0EN99_HALAD</name>
<proteinExistence type="predicted"/>
<dbReference type="EMBL" id="FNIZ01000001">
    <property type="protein sequence ID" value="SDN83789.1"/>
    <property type="molecule type" value="Genomic_DNA"/>
</dbReference>
<evidence type="ECO:0000313" key="3">
    <source>
        <dbReference type="Proteomes" id="UP000198860"/>
    </source>
</evidence>
<dbReference type="Pfam" id="PF07435">
    <property type="entry name" value="YycH"/>
    <property type="match status" value="1"/>
</dbReference>
<accession>A0A1H0EN99</accession>